<dbReference type="EMBL" id="JAPFFM010000007">
    <property type="protein sequence ID" value="KAJ6757596.1"/>
    <property type="molecule type" value="Genomic_DNA"/>
</dbReference>
<reference evidence="1" key="2">
    <citation type="journal article" date="2023" name="Int. J. Mol. Sci.">
        <title>De Novo Assembly and Annotation of 11 Diverse Shrub Willow (Salix) Genomes Reveals Novel Gene Organization in Sex-Linked Regions.</title>
        <authorList>
            <person name="Hyden B."/>
            <person name="Feng K."/>
            <person name="Yates T.B."/>
            <person name="Jawdy S."/>
            <person name="Cereghino C."/>
            <person name="Smart L.B."/>
            <person name="Muchero W."/>
        </authorList>
    </citation>
    <scope>NUCLEOTIDE SEQUENCE</scope>
    <source>
        <tissue evidence="1">Shoot tip</tissue>
    </source>
</reference>
<organism evidence="1 2">
    <name type="scientific">Salix koriyanagi</name>
    <dbReference type="NCBI Taxonomy" id="2511006"/>
    <lineage>
        <taxon>Eukaryota</taxon>
        <taxon>Viridiplantae</taxon>
        <taxon>Streptophyta</taxon>
        <taxon>Embryophyta</taxon>
        <taxon>Tracheophyta</taxon>
        <taxon>Spermatophyta</taxon>
        <taxon>Magnoliopsida</taxon>
        <taxon>eudicotyledons</taxon>
        <taxon>Gunneridae</taxon>
        <taxon>Pentapetalae</taxon>
        <taxon>rosids</taxon>
        <taxon>fabids</taxon>
        <taxon>Malpighiales</taxon>
        <taxon>Salicaceae</taxon>
        <taxon>Saliceae</taxon>
        <taxon>Salix</taxon>
    </lineage>
</organism>
<reference evidence="1" key="1">
    <citation type="submission" date="2022-11" db="EMBL/GenBank/DDBJ databases">
        <authorList>
            <person name="Hyden B.L."/>
            <person name="Feng K."/>
            <person name="Yates T."/>
            <person name="Jawdy S."/>
            <person name="Smart L.B."/>
            <person name="Muchero W."/>
        </authorList>
    </citation>
    <scope>NUCLEOTIDE SEQUENCE</scope>
    <source>
        <tissue evidence="1">Shoot tip</tissue>
    </source>
</reference>
<protein>
    <submittedName>
        <fullName evidence="1">Uncharacterized protein</fullName>
    </submittedName>
</protein>
<gene>
    <name evidence="1" type="ORF">OIU74_026787</name>
</gene>
<accession>A0A9Q0W051</accession>
<keyword evidence="2" id="KW-1185">Reference proteome</keyword>
<sequence>MPASVYMKELINNMSLGRFSRAIVKPAPSTKSITKATNIFAMYKKLMSGFEAVSAGREPSEL</sequence>
<name>A0A9Q0W051_9ROSI</name>
<proteinExistence type="predicted"/>
<feature type="non-terminal residue" evidence="1">
    <location>
        <position position="62"/>
    </location>
</feature>
<evidence type="ECO:0000313" key="2">
    <source>
        <dbReference type="Proteomes" id="UP001151752"/>
    </source>
</evidence>
<dbReference type="AlphaFoldDB" id="A0A9Q0W051"/>
<dbReference type="Proteomes" id="UP001151752">
    <property type="component" value="Chromosome 13"/>
</dbReference>
<evidence type="ECO:0000313" key="1">
    <source>
        <dbReference type="EMBL" id="KAJ6757596.1"/>
    </source>
</evidence>
<comment type="caution">
    <text evidence="1">The sequence shown here is derived from an EMBL/GenBank/DDBJ whole genome shotgun (WGS) entry which is preliminary data.</text>
</comment>